<dbReference type="VEuPathDB" id="AmoebaDB:EHI5A_170170"/>
<feature type="signal peptide" evidence="2">
    <location>
        <begin position="1"/>
        <end position="16"/>
    </location>
</feature>
<dbReference type="VEuPathDB" id="AmoebaDB:EHI_164800"/>
<organism evidence="4 5">
    <name type="scientific">Entamoeba histolytica</name>
    <dbReference type="NCBI Taxonomy" id="5759"/>
    <lineage>
        <taxon>Eukaryota</taxon>
        <taxon>Amoebozoa</taxon>
        <taxon>Evosea</taxon>
        <taxon>Archamoebae</taxon>
        <taxon>Mastigamoebida</taxon>
        <taxon>Entamoebidae</taxon>
        <taxon>Entamoeba</taxon>
    </lineage>
</organism>
<keyword evidence="2" id="KW-0732">Signal</keyword>
<dbReference type="EMBL" id="BDEQ01000001">
    <property type="protein sequence ID" value="GAT95245.1"/>
    <property type="molecule type" value="Genomic_DNA"/>
</dbReference>
<evidence type="ECO:0000313" key="4">
    <source>
        <dbReference type="EMBL" id="GAT95245.1"/>
    </source>
</evidence>
<evidence type="ECO:0000256" key="2">
    <source>
        <dbReference type="SAM" id="SignalP"/>
    </source>
</evidence>
<accession>A0A5K1U065</accession>
<gene>
    <name evidence="3" type="primary">cpbf1</name>
    <name evidence="4" type="ORF">CL6EHI_164800</name>
</gene>
<protein>
    <submittedName>
        <fullName evidence="3">Cysteine protease binding protein family 1</fullName>
    </submittedName>
</protein>
<dbReference type="GO" id="GO:0006508">
    <property type="term" value="P:proteolysis"/>
    <property type="evidence" value="ECO:0007669"/>
    <property type="project" value="UniProtKB-KW"/>
</dbReference>
<dbReference type="Gene3D" id="2.60.120.380">
    <property type="match status" value="2"/>
</dbReference>
<evidence type="ECO:0000313" key="3">
    <source>
        <dbReference type="EMBL" id="BAJ53814.1"/>
    </source>
</evidence>
<dbReference type="EMBL" id="AB570378">
    <property type="protein sequence ID" value="BAJ53814.1"/>
    <property type="molecule type" value="mRNA"/>
</dbReference>
<keyword evidence="1" id="KW-0472">Membrane</keyword>
<keyword evidence="1" id="KW-1133">Transmembrane helix</keyword>
<dbReference type="VEuPathDB" id="AmoebaDB:EHI7A_124830"/>
<sequence>MVKLFLVFSLFLFSYALYDTCQTAHEISLADLDENKVASFDGDTTKQTNFCWVCNPRFGCGVDENLFPRSAFYKFTLKQNMPIEISTCNTYTNYNTRIAVLTTCEANRAHTCASSNDDDGEISVCAGGKSQLVFNAVAGTTYYIVVSGTTASDVGVFRVTVKKFENPYEPTCADAKTVSFPGTINGYIDKSMPVTIPGQVGTHSFYGTWFKYVSTSSQSVFIDTCGEYTADFDPELYVFEGTDQTCSDVSSVGYDDNTCGGSNPRININFIKGKVYYILLSMKDGEKGQYRLNLRTGVAENNRCTGAIGITSLPFKITIPMLNFVPEEQMCNNNKYVGMWYTIVGDGGRYIIDTCDSNPNGIGSGYATGIEIYPYCSTGSMGECLAEQYYNCGDDSFIEMELEEGVLYYIRATCAISDCAITLKVDKTDASNNNACIKPKIVSLFKDGDSYEDLSVNASSLELSPSGCDSGTHYTRGGWYAFLSVTEKVQHIDVIVTPKLPNDYYPYIELHSDCSMYYCDDTSSNMIFSFQFAHKLSHNYKILFATVKANKKNIDPYGSFDFWATMKGYIDGDSYSNPYKITTVPFTHVGYIDTVAPFVSACYLKNHNKKVTVNGAWYTYLQAPNKTVIINTCGPETHIDTALEVLKPGKTFEERECVFGNKDDDSPQCGEQARLSVYGFEETTLLYTAVISDPETSNNYGTYRVSFYYDEPPINSKCSEPVFINNFPYDHYTYITKAAQTVITCNSTSKSSLGTWYRVIAPHDGTFYLLADDLSEVTTTIALFSSPSCIVSEGINRPTECIDIFDHNNSPYGHRGSHTKLVMEKGDEILVFVGADSTAEGIVHFKMTFVEKETPIFIPSAFFLSKLFWVILGYFIIALAILTGVLFGILYWFNNRHKIDYGKL</sequence>
<evidence type="ECO:0000256" key="1">
    <source>
        <dbReference type="SAM" id="Phobius"/>
    </source>
</evidence>
<dbReference type="Proteomes" id="UP000078387">
    <property type="component" value="Unassembled WGS sequence"/>
</dbReference>
<proteinExistence type="evidence at transcript level"/>
<keyword evidence="3" id="KW-0645">Protease</keyword>
<dbReference type="GO" id="GO:0008233">
    <property type="term" value="F:peptidase activity"/>
    <property type="evidence" value="ECO:0007669"/>
    <property type="project" value="UniProtKB-KW"/>
</dbReference>
<dbReference type="HOGENOM" id="CLU_320918_0_0_1"/>
<reference evidence="3" key="1">
    <citation type="submission" date="2010-07" db="EMBL/GenBank/DDBJ databases">
        <title>Entamoeba histolytica cysteine protease binding protein family.</title>
        <authorList>
            <person name="Nakada-Tsukui K."/>
            <person name="Tsuboi K."/>
            <person name="Yamada Y."/>
            <person name="Furukawa A."/>
            <person name="Nozaki T."/>
        </authorList>
    </citation>
    <scope>NUCLEOTIDE SEQUENCE</scope>
</reference>
<accession>E5RSJ2</accession>
<reference evidence="4 5" key="2">
    <citation type="submission" date="2016-05" db="EMBL/GenBank/DDBJ databases">
        <title>First whole genome sequencing of Entamoeba histolytica HM1:IMSS-clone-6.</title>
        <authorList>
            <person name="Mukherjee Avik.K."/>
            <person name="Izumyama S."/>
            <person name="Nakada-Tsukui K."/>
            <person name="Nozaki T."/>
        </authorList>
    </citation>
    <scope>NUCLEOTIDE SEQUENCE [LARGE SCALE GENOMIC DNA]</scope>
    <source>
        <strain evidence="4 5">HM1:IMSS clone 6</strain>
    </source>
</reference>
<evidence type="ECO:0000313" key="5">
    <source>
        <dbReference type="Proteomes" id="UP000078387"/>
    </source>
</evidence>
<keyword evidence="1" id="KW-0812">Transmembrane</keyword>
<name>A0A5K1U065_ENTHI</name>
<feature type="transmembrane region" description="Helical" evidence="1">
    <location>
        <begin position="867"/>
        <end position="893"/>
    </location>
</feature>
<dbReference type="AlphaFoldDB" id="A0A5K1U065"/>
<dbReference type="VEuPathDB" id="AmoebaDB:EHI8A_134610"/>
<dbReference type="OMA" id="DAFIEME"/>
<keyword evidence="3" id="KW-0378">Hydrolase</keyword>
<dbReference type="VEuPathDB" id="AmoebaDB:KM1_207540"/>
<feature type="chain" id="PRO_5023887177" evidence="2">
    <location>
        <begin position="17"/>
        <end position="904"/>
    </location>
</feature>